<gene>
    <name evidence="1" type="ORF">HP467_15870</name>
</gene>
<sequence>MGHQGQHVPQAVRWAQKAREVEAFTSEYIEYLQAQLVKHALHATGASQRELAEDLGTSKSRINRLARASSEPPHAAETEDVAAALETIFLGTRVTEVREGAAAYDQASSVAAGTVTR</sequence>
<dbReference type="EMBL" id="JABMCG010000126">
    <property type="protein sequence ID" value="NUU29569.1"/>
    <property type="molecule type" value="Genomic_DNA"/>
</dbReference>
<dbReference type="Gene3D" id="1.10.260.40">
    <property type="entry name" value="lambda repressor-like DNA-binding domains"/>
    <property type="match status" value="1"/>
</dbReference>
<evidence type="ECO:0000313" key="1">
    <source>
        <dbReference type="EMBL" id="NUU29569.1"/>
    </source>
</evidence>
<dbReference type="RefSeq" id="WP_175326782.1">
    <property type="nucleotide sequence ID" value="NZ_BAAAWP010000001.1"/>
</dbReference>
<reference evidence="1 2" key="1">
    <citation type="submission" date="2020-05" db="EMBL/GenBank/DDBJ databases">
        <title>Genome Sequencing of Type Strains.</title>
        <authorList>
            <person name="Lemaire J.F."/>
            <person name="Inderbitzin P."/>
            <person name="Gregorio O.A."/>
            <person name="Collins S.B."/>
            <person name="Wespe N."/>
            <person name="Knight-Connoni V."/>
        </authorList>
    </citation>
    <scope>NUCLEOTIDE SEQUENCE [LARGE SCALE GENOMIC DNA]</scope>
    <source>
        <strain evidence="1 2">DSM 20512</strain>
    </source>
</reference>
<dbReference type="Proteomes" id="UP000539146">
    <property type="component" value="Unassembled WGS sequence"/>
</dbReference>
<protein>
    <submittedName>
        <fullName evidence="1">Uncharacterized protein</fullName>
    </submittedName>
</protein>
<proteinExistence type="predicted"/>
<dbReference type="InterPro" id="IPR001387">
    <property type="entry name" value="Cro/C1-type_HTH"/>
</dbReference>
<dbReference type="InterPro" id="IPR010982">
    <property type="entry name" value="Lambda_DNA-bd_dom_sf"/>
</dbReference>
<dbReference type="SUPFAM" id="SSF47413">
    <property type="entry name" value="lambda repressor-like DNA-binding domains"/>
    <property type="match status" value="1"/>
</dbReference>
<comment type="caution">
    <text evidence="1">The sequence shown here is derived from an EMBL/GenBank/DDBJ whole genome shotgun (WGS) entry which is preliminary data.</text>
</comment>
<accession>A0A850DXQ0</accession>
<dbReference type="GO" id="GO:0003677">
    <property type="term" value="F:DNA binding"/>
    <property type="evidence" value="ECO:0007669"/>
    <property type="project" value="InterPro"/>
</dbReference>
<name>A0A850DXQ0_9MICO</name>
<organism evidence="1 2">
    <name type="scientific">Curtobacterium citreum</name>
    <dbReference type="NCBI Taxonomy" id="2036"/>
    <lineage>
        <taxon>Bacteria</taxon>
        <taxon>Bacillati</taxon>
        <taxon>Actinomycetota</taxon>
        <taxon>Actinomycetes</taxon>
        <taxon>Micrococcales</taxon>
        <taxon>Microbacteriaceae</taxon>
        <taxon>Curtobacterium</taxon>
    </lineage>
</organism>
<dbReference type="CDD" id="cd00093">
    <property type="entry name" value="HTH_XRE"/>
    <property type="match status" value="1"/>
</dbReference>
<evidence type="ECO:0000313" key="2">
    <source>
        <dbReference type="Proteomes" id="UP000539146"/>
    </source>
</evidence>
<dbReference type="AlphaFoldDB" id="A0A850DXQ0"/>